<reference evidence="2 4" key="2">
    <citation type="journal article" date="2014" name="BMC Genomics">
        <title>An improved genome release (version Mt4.0) for the model legume Medicago truncatula.</title>
        <authorList>
            <person name="Tang H."/>
            <person name="Krishnakumar V."/>
            <person name="Bidwell S."/>
            <person name="Rosen B."/>
            <person name="Chan A."/>
            <person name="Zhou S."/>
            <person name="Gentzbittel L."/>
            <person name="Childs K.L."/>
            <person name="Yandell M."/>
            <person name="Gundlach H."/>
            <person name="Mayer K.F."/>
            <person name="Schwartz D.C."/>
            <person name="Town C.D."/>
        </authorList>
    </citation>
    <scope>GENOME REANNOTATION</scope>
    <source>
        <strain evidence="2">A17</strain>
        <strain evidence="3 4">cv. Jemalong A17</strain>
    </source>
</reference>
<name>A0A072UWH1_MEDTR</name>
<reference evidence="2 4" key="1">
    <citation type="journal article" date="2011" name="Nature">
        <title>The Medicago genome provides insight into the evolution of rhizobial symbioses.</title>
        <authorList>
            <person name="Young N.D."/>
            <person name="Debelle F."/>
            <person name="Oldroyd G.E."/>
            <person name="Geurts R."/>
            <person name="Cannon S.B."/>
            <person name="Udvardi M.K."/>
            <person name="Benedito V.A."/>
            <person name="Mayer K.F."/>
            <person name="Gouzy J."/>
            <person name="Schoof H."/>
            <person name="Van de Peer Y."/>
            <person name="Proost S."/>
            <person name="Cook D.R."/>
            <person name="Meyers B.C."/>
            <person name="Spannagl M."/>
            <person name="Cheung F."/>
            <person name="De Mita S."/>
            <person name="Krishnakumar V."/>
            <person name="Gundlach H."/>
            <person name="Zhou S."/>
            <person name="Mudge J."/>
            <person name="Bharti A.K."/>
            <person name="Murray J.D."/>
            <person name="Naoumkina M.A."/>
            <person name="Rosen B."/>
            <person name="Silverstein K.A."/>
            <person name="Tang H."/>
            <person name="Rombauts S."/>
            <person name="Zhao P.X."/>
            <person name="Zhou P."/>
            <person name="Barbe V."/>
            <person name="Bardou P."/>
            <person name="Bechner M."/>
            <person name="Bellec A."/>
            <person name="Berger A."/>
            <person name="Berges H."/>
            <person name="Bidwell S."/>
            <person name="Bisseling T."/>
            <person name="Choisne N."/>
            <person name="Couloux A."/>
            <person name="Denny R."/>
            <person name="Deshpande S."/>
            <person name="Dai X."/>
            <person name="Doyle J.J."/>
            <person name="Dudez A.M."/>
            <person name="Farmer A.D."/>
            <person name="Fouteau S."/>
            <person name="Franken C."/>
            <person name="Gibelin C."/>
            <person name="Gish J."/>
            <person name="Goldstein S."/>
            <person name="Gonzalez A.J."/>
            <person name="Green P.J."/>
            <person name="Hallab A."/>
            <person name="Hartog M."/>
            <person name="Hua A."/>
            <person name="Humphray S.J."/>
            <person name="Jeong D.H."/>
            <person name="Jing Y."/>
            <person name="Jocker A."/>
            <person name="Kenton S.M."/>
            <person name="Kim D.J."/>
            <person name="Klee K."/>
            <person name="Lai H."/>
            <person name="Lang C."/>
            <person name="Lin S."/>
            <person name="Macmil S.L."/>
            <person name="Magdelenat G."/>
            <person name="Matthews L."/>
            <person name="McCorrison J."/>
            <person name="Monaghan E.L."/>
            <person name="Mun J.H."/>
            <person name="Najar F.Z."/>
            <person name="Nicholson C."/>
            <person name="Noirot C."/>
            <person name="O'Bleness M."/>
            <person name="Paule C.R."/>
            <person name="Poulain J."/>
            <person name="Prion F."/>
            <person name="Qin B."/>
            <person name="Qu C."/>
            <person name="Retzel E.F."/>
            <person name="Riddle C."/>
            <person name="Sallet E."/>
            <person name="Samain S."/>
            <person name="Samson N."/>
            <person name="Sanders I."/>
            <person name="Saurat O."/>
            <person name="Scarpelli C."/>
            <person name="Schiex T."/>
            <person name="Segurens B."/>
            <person name="Severin A.J."/>
            <person name="Sherrier D.J."/>
            <person name="Shi R."/>
            <person name="Sims S."/>
            <person name="Singer S.R."/>
            <person name="Sinharoy S."/>
            <person name="Sterck L."/>
            <person name="Viollet A."/>
            <person name="Wang B.B."/>
            <person name="Wang K."/>
            <person name="Wang M."/>
            <person name="Wang X."/>
            <person name="Warfsmann J."/>
            <person name="Weissenbach J."/>
            <person name="White D.D."/>
            <person name="White J.D."/>
            <person name="Wiley G.B."/>
            <person name="Wincker P."/>
            <person name="Xing Y."/>
            <person name="Yang L."/>
            <person name="Yao Z."/>
            <person name="Ying F."/>
            <person name="Zhai J."/>
            <person name="Zhou L."/>
            <person name="Zuber A."/>
            <person name="Denarie J."/>
            <person name="Dixon R.A."/>
            <person name="May G.D."/>
            <person name="Schwartz D.C."/>
            <person name="Rogers J."/>
            <person name="Quetier F."/>
            <person name="Town C.D."/>
            <person name="Roe B.A."/>
        </authorList>
    </citation>
    <scope>NUCLEOTIDE SEQUENCE [LARGE SCALE GENOMIC DNA]</scope>
    <source>
        <strain evidence="2">A17</strain>
        <strain evidence="3 4">cv. Jemalong A17</strain>
    </source>
</reference>
<dbReference type="EMBL" id="CM001220">
    <property type="protein sequence ID" value="KEH30220.1"/>
    <property type="molecule type" value="Genomic_DNA"/>
</dbReference>
<accession>A0A072UWH1</accession>
<feature type="region of interest" description="Disordered" evidence="1">
    <location>
        <begin position="31"/>
        <end position="58"/>
    </location>
</feature>
<sequence length="313" mass="35269">MGCKKKENTENLCRVIGTSAKGKITSTSQIPSSWEVVDSKTPDSQPSSSPTASSYKRKKCARLSKTSLSPLPPPSRYPKPKAIPVTRLIDYMPRFMLPFIEKVVDVIGDGHCGFRAIAEFMGLTGQIFAGEDRYNYILYGLHPPANMKGCAHLVDKWLTFSDMRHIVANYYKRCVVMLTNLEVGKSESFFPLRGPPPSGKRKIHIMCLGVIPNHFMLIYLKNGCSLPPSSTEWHNHKKEDAVTWEDEYLDQHELFRKLMIIESGNKPPQPQNESNKATPILLDTPEKPKQQFEVIAEDEEDSISFDLPQSLGL</sequence>
<evidence type="ECO:0000313" key="3">
    <source>
        <dbReference type="EnsemblPlants" id="KEH30220"/>
    </source>
</evidence>
<feature type="compositionally biased region" description="Low complexity" evidence="1">
    <location>
        <begin position="42"/>
        <end position="54"/>
    </location>
</feature>
<organism evidence="2 4">
    <name type="scientific">Medicago truncatula</name>
    <name type="common">Barrel medic</name>
    <name type="synonym">Medicago tribuloides</name>
    <dbReference type="NCBI Taxonomy" id="3880"/>
    <lineage>
        <taxon>Eukaryota</taxon>
        <taxon>Viridiplantae</taxon>
        <taxon>Streptophyta</taxon>
        <taxon>Embryophyta</taxon>
        <taxon>Tracheophyta</taxon>
        <taxon>Spermatophyta</taxon>
        <taxon>Magnoliopsida</taxon>
        <taxon>eudicotyledons</taxon>
        <taxon>Gunneridae</taxon>
        <taxon>Pentapetalae</taxon>
        <taxon>rosids</taxon>
        <taxon>fabids</taxon>
        <taxon>Fabales</taxon>
        <taxon>Fabaceae</taxon>
        <taxon>Papilionoideae</taxon>
        <taxon>50 kb inversion clade</taxon>
        <taxon>NPAAA clade</taxon>
        <taxon>Hologalegina</taxon>
        <taxon>IRL clade</taxon>
        <taxon>Trifolieae</taxon>
        <taxon>Medicago</taxon>
    </lineage>
</organism>
<dbReference type="HOGENOM" id="CLU_042722_2_0_1"/>
<dbReference type="EnsemblPlants" id="KEH30220">
    <property type="protein sequence ID" value="KEH30220"/>
    <property type="gene ID" value="MTR_4g065057"/>
</dbReference>
<evidence type="ECO:0000313" key="4">
    <source>
        <dbReference type="Proteomes" id="UP000002051"/>
    </source>
</evidence>
<dbReference type="CDD" id="cd22744">
    <property type="entry name" value="OTU"/>
    <property type="match status" value="1"/>
</dbReference>
<keyword evidence="4" id="KW-1185">Reference proteome</keyword>
<evidence type="ECO:0008006" key="5">
    <source>
        <dbReference type="Google" id="ProtNLM"/>
    </source>
</evidence>
<evidence type="ECO:0000313" key="2">
    <source>
        <dbReference type="EMBL" id="KEH30220.1"/>
    </source>
</evidence>
<protein>
    <recommendedName>
        <fullName evidence="5">OTU-like cysteine protease</fullName>
    </recommendedName>
</protein>
<feature type="region of interest" description="Disordered" evidence="1">
    <location>
        <begin position="263"/>
        <end position="288"/>
    </location>
</feature>
<dbReference type="AlphaFoldDB" id="A0A072UWH1"/>
<evidence type="ECO:0000256" key="1">
    <source>
        <dbReference type="SAM" id="MobiDB-lite"/>
    </source>
</evidence>
<dbReference type="Proteomes" id="UP000002051">
    <property type="component" value="Chromosome 4"/>
</dbReference>
<reference evidence="3" key="3">
    <citation type="submission" date="2015-04" db="UniProtKB">
        <authorList>
            <consortium name="EnsemblPlants"/>
        </authorList>
    </citation>
    <scope>IDENTIFICATION</scope>
    <source>
        <strain evidence="3">cv. Jemalong A17</strain>
    </source>
</reference>
<proteinExistence type="predicted"/>
<gene>
    <name evidence="2" type="ordered locus">MTR_4g065057</name>
</gene>